<dbReference type="Pfam" id="PF12804">
    <property type="entry name" value="NTP_transf_3"/>
    <property type="match status" value="1"/>
</dbReference>
<feature type="binding site" evidence="8">
    <location>
        <position position="99"/>
    </location>
    <ligand>
        <name>GTP</name>
        <dbReference type="ChEBI" id="CHEBI:37565"/>
    </ligand>
</feature>
<feature type="binding site" evidence="8">
    <location>
        <position position="99"/>
    </location>
    <ligand>
        <name>Mg(2+)</name>
        <dbReference type="ChEBI" id="CHEBI:18420"/>
    </ligand>
</feature>
<dbReference type="GO" id="GO:0016779">
    <property type="term" value="F:nucleotidyltransferase activity"/>
    <property type="evidence" value="ECO:0007669"/>
    <property type="project" value="UniProtKB-KW"/>
</dbReference>
<evidence type="ECO:0000256" key="5">
    <source>
        <dbReference type="ARBA" id="ARBA00022842"/>
    </source>
</evidence>
<evidence type="ECO:0000256" key="3">
    <source>
        <dbReference type="ARBA" id="ARBA00022723"/>
    </source>
</evidence>
<keyword evidence="5 8" id="KW-0460">Magnesium</keyword>
<evidence type="ECO:0000256" key="2">
    <source>
        <dbReference type="ARBA" id="ARBA00022679"/>
    </source>
</evidence>
<keyword evidence="10" id="KW-0548">Nucleotidyltransferase</keyword>
<dbReference type="EMBL" id="BAABRU010000007">
    <property type="protein sequence ID" value="GAA5528352.1"/>
    <property type="molecule type" value="Genomic_DNA"/>
</dbReference>
<evidence type="ECO:0000256" key="1">
    <source>
        <dbReference type="ARBA" id="ARBA00022490"/>
    </source>
</evidence>
<keyword evidence="3 8" id="KW-0479">Metal-binding</keyword>
<feature type="binding site" evidence="8">
    <location>
        <begin position="10"/>
        <end position="12"/>
    </location>
    <ligand>
        <name>GTP</name>
        <dbReference type="ChEBI" id="CHEBI:37565"/>
    </ligand>
</feature>
<dbReference type="Proteomes" id="UP001428290">
    <property type="component" value="Unassembled WGS sequence"/>
</dbReference>
<dbReference type="InterPro" id="IPR013482">
    <property type="entry name" value="Molybde_CF_guanTrfase"/>
</dbReference>
<evidence type="ECO:0000313" key="10">
    <source>
        <dbReference type="EMBL" id="GAA5528352.1"/>
    </source>
</evidence>
<keyword evidence="6 8" id="KW-0342">GTP-binding</keyword>
<keyword evidence="1 8" id="KW-0963">Cytoplasm</keyword>
<keyword evidence="2 8" id="KW-0808">Transferase</keyword>
<evidence type="ECO:0000256" key="4">
    <source>
        <dbReference type="ARBA" id="ARBA00022741"/>
    </source>
</evidence>
<comment type="function">
    <text evidence="8">Transfers a GMP moiety from GTP to Mo-molybdopterin (Mo-MPT) cofactor (Moco or molybdenum cofactor) to form Mo-molybdopterin guanine dinucleotide (Mo-MGD) cofactor.</text>
</comment>
<dbReference type="PANTHER" id="PTHR19136:SF81">
    <property type="entry name" value="MOLYBDENUM COFACTOR GUANYLYLTRANSFERASE"/>
    <property type="match status" value="1"/>
</dbReference>
<gene>
    <name evidence="8 10" type="primary">mobA</name>
    <name evidence="10" type="ORF">Hgul01_02151</name>
</gene>
<keyword evidence="7 8" id="KW-0501">Molybdenum cofactor biosynthesis</keyword>
<keyword evidence="11" id="KW-1185">Reference proteome</keyword>
<comment type="domain">
    <text evidence="8">The N-terminal domain determines nucleotide recognition and specific binding, while the C-terminal domain determines the specific binding to the target protein.</text>
</comment>
<comment type="subcellular location">
    <subcellularLocation>
        <location evidence="8">Cytoplasm</location>
    </subcellularLocation>
</comment>
<comment type="caution">
    <text evidence="8">Lacks conserved residue(s) required for the propagation of feature annotation.</text>
</comment>
<feature type="binding site" evidence="8">
    <location>
        <position position="70"/>
    </location>
    <ligand>
        <name>GTP</name>
        <dbReference type="ChEBI" id="CHEBI:37565"/>
    </ligand>
</feature>
<reference evidence="10 11" key="1">
    <citation type="submission" date="2024-02" db="EMBL/GenBank/DDBJ databases">
        <title>Herpetosiphon gulosus NBRC 112829.</title>
        <authorList>
            <person name="Ichikawa N."/>
            <person name="Katano-Makiyama Y."/>
            <person name="Hidaka K."/>
        </authorList>
    </citation>
    <scope>NUCLEOTIDE SEQUENCE [LARGE SCALE GENOMIC DNA]</scope>
    <source>
        <strain evidence="10 11">NBRC 112829</strain>
    </source>
</reference>
<comment type="catalytic activity">
    <reaction evidence="8">
        <text>Mo-molybdopterin + GTP + H(+) = Mo-molybdopterin guanine dinucleotide + diphosphate</text>
        <dbReference type="Rhea" id="RHEA:34243"/>
        <dbReference type="ChEBI" id="CHEBI:15378"/>
        <dbReference type="ChEBI" id="CHEBI:33019"/>
        <dbReference type="ChEBI" id="CHEBI:37565"/>
        <dbReference type="ChEBI" id="CHEBI:71302"/>
        <dbReference type="ChEBI" id="CHEBI:71310"/>
        <dbReference type="EC" id="2.7.7.77"/>
    </reaction>
</comment>
<organism evidence="10 11">
    <name type="scientific">Herpetosiphon gulosus</name>
    <dbReference type="NCBI Taxonomy" id="1973496"/>
    <lineage>
        <taxon>Bacteria</taxon>
        <taxon>Bacillati</taxon>
        <taxon>Chloroflexota</taxon>
        <taxon>Chloroflexia</taxon>
        <taxon>Herpetosiphonales</taxon>
        <taxon>Herpetosiphonaceae</taxon>
        <taxon>Herpetosiphon</taxon>
    </lineage>
</organism>
<accession>A0ABP9WYT5</accession>
<name>A0ABP9WYT5_9CHLR</name>
<protein>
    <recommendedName>
        <fullName evidence="8">Probable molybdenum cofactor guanylyltransferase</fullName>
        <shortName evidence="8">MoCo guanylyltransferase</shortName>
        <ecNumber evidence="8">2.7.7.77</ecNumber>
    </recommendedName>
    <alternativeName>
        <fullName evidence="8">GTP:molybdopterin guanylyltransferase</fullName>
    </alternativeName>
    <alternativeName>
        <fullName evidence="8">Mo-MPT guanylyltransferase</fullName>
    </alternativeName>
    <alternativeName>
        <fullName evidence="8">Molybdopterin guanylyltransferase</fullName>
    </alternativeName>
    <alternativeName>
        <fullName evidence="8">Molybdopterin-guanine dinucleotide synthase</fullName>
        <shortName evidence="8">MGD synthase</shortName>
    </alternativeName>
</protein>
<dbReference type="PANTHER" id="PTHR19136">
    <property type="entry name" value="MOLYBDENUM COFACTOR GUANYLYLTRANSFERASE"/>
    <property type="match status" value="1"/>
</dbReference>
<dbReference type="InterPro" id="IPR029044">
    <property type="entry name" value="Nucleotide-diphossugar_trans"/>
</dbReference>
<comment type="similarity">
    <text evidence="8">Belongs to the MobA family.</text>
</comment>
<feature type="binding site" evidence="8">
    <location>
        <position position="22"/>
    </location>
    <ligand>
        <name>GTP</name>
        <dbReference type="ChEBI" id="CHEBI:37565"/>
    </ligand>
</feature>
<comment type="cofactor">
    <cofactor evidence="8">
        <name>Mg(2+)</name>
        <dbReference type="ChEBI" id="CHEBI:18420"/>
    </cofactor>
</comment>
<dbReference type="SUPFAM" id="SSF53448">
    <property type="entry name" value="Nucleotide-diphospho-sugar transferases"/>
    <property type="match status" value="1"/>
</dbReference>
<dbReference type="HAMAP" id="MF_00316">
    <property type="entry name" value="MobA"/>
    <property type="match status" value="1"/>
</dbReference>
<comment type="caution">
    <text evidence="10">The sequence shown here is derived from an EMBL/GenBank/DDBJ whole genome shotgun (WGS) entry which is preliminary data.</text>
</comment>
<feature type="domain" description="MobA-like NTP transferase" evidence="9">
    <location>
        <begin position="7"/>
        <end position="168"/>
    </location>
</feature>
<dbReference type="Gene3D" id="3.90.550.10">
    <property type="entry name" value="Spore Coat Polysaccharide Biosynthesis Protein SpsA, Chain A"/>
    <property type="match status" value="1"/>
</dbReference>
<dbReference type="InterPro" id="IPR025877">
    <property type="entry name" value="MobA-like_NTP_Trfase"/>
</dbReference>
<evidence type="ECO:0000313" key="11">
    <source>
        <dbReference type="Proteomes" id="UP001428290"/>
    </source>
</evidence>
<sequence length="203" mass="22567">MMAELGCVIIAGGKARRFGSDKRRLRLWGEHGLTLLEHTLAVAQTMSNQVVISLNDPTEWPELSVPLLQDAVPDAGPLAGIVAGMRQLATEWTLVLAADLPLLSTGLLQELLNLPRHSLAVVPQRQADSQQRGGWEPLCALYQRACLPHFEQALTTGQYRLTQLIEQLQPQVWPITSTSPWYQHLHNLNRLDDLHQLAAVKVL</sequence>
<keyword evidence="4 8" id="KW-0547">Nucleotide-binding</keyword>
<evidence type="ECO:0000256" key="8">
    <source>
        <dbReference type="HAMAP-Rule" id="MF_00316"/>
    </source>
</evidence>
<evidence type="ECO:0000256" key="7">
    <source>
        <dbReference type="ARBA" id="ARBA00023150"/>
    </source>
</evidence>
<dbReference type="RefSeq" id="WP_345721973.1">
    <property type="nucleotide sequence ID" value="NZ_BAABRU010000007.1"/>
</dbReference>
<evidence type="ECO:0000259" key="9">
    <source>
        <dbReference type="Pfam" id="PF12804"/>
    </source>
</evidence>
<dbReference type="CDD" id="cd02503">
    <property type="entry name" value="MobA"/>
    <property type="match status" value="1"/>
</dbReference>
<dbReference type="EC" id="2.7.7.77" evidence="8"/>
<evidence type="ECO:0000256" key="6">
    <source>
        <dbReference type="ARBA" id="ARBA00023134"/>
    </source>
</evidence>
<proteinExistence type="inferred from homology"/>